<comment type="caution">
    <text evidence="3">Lacks conserved residue(s) required for the propagation of feature annotation.</text>
</comment>
<keyword evidence="5" id="KW-1185">Reference proteome</keyword>
<comment type="caution">
    <text evidence="4">The sequence shown here is derived from an EMBL/GenBank/DDBJ whole genome shotgun (WGS) entry which is preliminary data.</text>
</comment>
<dbReference type="AlphaFoldDB" id="A0A3L6Q0K1"/>
<proteinExistence type="inferred from homology"/>
<accession>A0A3L6Q0K1</accession>
<name>A0A3L6Q0K1_PANMI</name>
<dbReference type="Proteomes" id="UP000275267">
    <property type="component" value="Unassembled WGS sequence"/>
</dbReference>
<dbReference type="PANTHER" id="PTHR31636">
    <property type="entry name" value="OSJNBA0084A10.13 PROTEIN-RELATED"/>
    <property type="match status" value="1"/>
</dbReference>
<organism evidence="4 5">
    <name type="scientific">Panicum miliaceum</name>
    <name type="common">Proso millet</name>
    <name type="synonym">Broomcorn millet</name>
    <dbReference type="NCBI Taxonomy" id="4540"/>
    <lineage>
        <taxon>Eukaryota</taxon>
        <taxon>Viridiplantae</taxon>
        <taxon>Streptophyta</taxon>
        <taxon>Embryophyta</taxon>
        <taxon>Tracheophyta</taxon>
        <taxon>Spermatophyta</taxon>
        <taxon>Magnoliopsida</taxon>
        <taxon>Liliopsida</taxon>
        <taxon>Poales</taxon>
        <taxon>Poaceae</taxon>
        <taxon>PACMAD clade</taxon>
        <taxon>Panicoideae</taxon>
        <taxon>Panicodae</taxon>
        <taxon>Paniceae</taxon>
        <taxon>Panicinae</taxon>
        <taxon>Panicum</taxon>
        <taxon>Panicum sect. Panicum</taxon>
    </lineage>
</organism>
<evidence type="ECO:0000313" key="4">
    <source>
        <dbReference type="EMBL" id="RLM69505.1"/>
    </source>
</evidence>
<protein>
    <submittedName>
        <fullName evidence="4">Uncharacterized protein</fullName>
    </submittedName>
</protein>
<gene>
    <name evidence="4" type="ORF">C2845_PM17G02490</name>
</gene>
<reference evidence="5" key="1">
    <citation type="journal article" date="2019" name="Nat. Commun.">
        <title>The genome of broomcorn millet.</title>
        <authorList>
            <person name="Zou C."/>
            <person name="Miki D."/>
            <person name="Li D."/>
            <person name="Tang Q."/>
            <person name="Xiao L."/>
            <person name="Rajput S."/>
            <person name="Deng P."/>
            <person name="Jia W."/>
            <person name="Huang R."/>
            <person name="Zhang M."/>
            <person name="Sun Y."/>
            <person name="Hu J."/>
            <person name="Fu X."/>
            <person name="Schnable P.S."/>
            <person name="Li F."/>
            <person name="Zhang H."/>
            <person name="Feng B."/>
            <person name="Zhu X."/>
            <person name="Liu R."/>
            <person name="Schnable J.C."/>
            <person name="Zhu J.-K."/>
            <person name="Zhang H."/>
        </authorList>
    </citation>
    <scope>NUCLEOTIDE SEQUENCE [LARGE SCALE GENOMIC DNA]</scope>
</reference>
<keyword evidence="2" id="KW-0804">Transcription</keyword>
<keyword evidence="1" id="KW-0805">Transcription regulation</keyword>
<sequence>MPYPCSPLLSFPIHEESSYSLWSPQLALHEDSPFDPCEFFDTTAIDSGDTHGQNAFDVDVFTHCPERLLQQESGNLATIQEELMEENSLTDLLLTGAEAVEAGDSSLASVVFSKLDKLLPVTFENAAASSFDRLAYHFAQGLQSRMSGASSPSYPPEPEQSEFAESLNLPFWYSSLCIHNKEDLDDFSRNREGSVVVSCDTTNLCYKSWSKLQMLLLGCVKNLQPKLVVIIEEELVRIGKEVSLSHASFVEFFFEALHHFTTVFESLMSCFSSSNNRVCLRLVERDMVGPKIQDFVRQYRSVTLGVPPPKDLEGFMSSELSARNIAQARMLVGLFNRSFGIAHEKGRLQLCWKSRPLISVSVWTPL</sequence>
<dbReference type="InterPro" id="IPR005202">
    <property type="entry name" value="TF_GRAS"/>
</dbReference>
<evidence type="ECO:0000256" key="2">
    <source>
        <dbReference type="ARBA" id="ARBA00023163"/>
    </source>
</evidence>
<dbReference type="Pfam" id="PF03514">
    <property type="entry name" value="GRAS"/>
    <property type="match status" value="1"/>
</dbReference>
<comment type="similarity">
    <text evidence="3">Belongs to the GRAS family.</text>
</comment>
<evidence type="ECO:0000313" key="5">
    <source>
        <dbReference type="Proteomes" id="UP000275267"/>
    </source>
</evidence>
<dbReference type="PROSITE" id="PS50985">
    <property type="entry name" value="GRAS"/>
    <property type="match status" value="1"/>
</dbReference>
<dbReference type="OrthoDB" id="646981at2759"/>
<dbReference type="EMBL" id="PQIB02000014">
    <property type="protein sequence ID" value="RLM69505.1"/>
    <property type="molecule type" value="Genomic_DNA"/>
</dbReference>
<evidence type="ECO:0000256" key="3">
    <source>
        <dbReference type="PROSITE-ProRule" id="PRU01191"/>
    </source>
</evidence>
<evidence type="ECO:0000256" key="1">
    <source>
        <dbReference type="ARBA" id="ARBA00023015"/>
    </source>
</evidence>
<feature type="region of interest" description="SAW" evidence="3">
    <location>
        <begin position="289"/>
        <end position="364"/>
    </location>
</feature>
<dbReference type="STRING" id="4540.A0A3L6Q0K1"/>